<feature type="domain" description="Insertion element IS150 protein InsJ-like helix-turn-helix" evidence="1">
    <location>
        <begin position="11"/>
        <end position="57"/>
    </location>
</feature>
<evidence type="ECO:0000259" key="1">
    <source>
        <dbReference type="Pfam" id="PF13518"/>
    </source>
</evidence>
<dbReference type="Pfam" id="PF13518">
    <property type="entry name" value="HTH_28"/>
    <property type="match status" value="1"/>
</dbReference>
<dbReference type="InterPro" id="IPR009057">
    <property type="entry name" value="Homeodomain-like_sf"/>
</dbReference>
<protein>
    <recommendedName>
        <fullName evidence="1">Insertion element IS150 protein InsJ-like helix-turn-helix domain-containing protein</fullName>
    </recommendedName>
</protein>
<reference evidence="2" key="1">
    <citation type="journal article" date="2020" name="Nature">
        <title>Giant virus diversity and host interactions through global metagenomics.</title>
        <authorList>
            <person name="Schulz F."/>
            <person name="Roux S."/>
            <person name="Paez-Espino D."/>
            <person name="Jungbluth S."/>
            <person name="Walsh D.A."/>
            <person name="Denef V.J."/>
            <person name="McMahon K.D."/>
            <person name="Konstantinidis K.T."/>
            <person name="Eloe-Fadrosh E.A."/>
            <person name="Kyrpides N.C."/>
            <person name="Woyke T."/>
        </authorList>
    </citation>
    <scope>NUCLEOTIDE SEQUENCE</scope>
    <source>
        <strain evidence="2">GVMAG-M-3300023184-161</strain>
    </source>
</reference>
<name>A0A6C0HPY7_9ZZZZ</name>
<dbReference type="EMBL" id="MN739997">
    <property type="protein sequence ID" value="QHT82175.1"/>
    <property type="molecule type" value="Genomic_DNA"/>
</dbReference>
<accession>A0A6C0HPY7</accession>
<proteinExistence type="predicted"/>
<evidence type="ECO:0000313" key="2">
    <source>
        <dbReference type="EMBL" id="QHT82175.1"/>
    </source>
</evidence>
<sequence>MKHKGIDYKTSAVQYYLNNNESMDKVCKIFNCKKTTLKVWVHNYQNNKNLTRRNRKPISYKVKKEQVKTALSMIDKNEQLFFINNTD</sequence>
<dbReference type="AlphaFoldDB" id="A0A6C0HPY7"/>
<organism evidence="2">
    <name type="scientific">viral metagenome</name>
    <dbReference type="NCBI Taxonomy" id="1070528"/>
    <lineage>
        <taxon>unclassified sequences</taxon>
        <taxon>metagenomes</taxon>
        <taxon>organismal metagenomes</taxon>
    </lineage>
</organism>
<dbReference type="SUPFAM" id="SSF46689">
    <property type="entry name" value="Homeodomain-like"/>
    <property type="match status" value="1"/>
</dbReference>
<dbReference type="InterPro" id="IPR055247">
    <property type="entry name" value="InsJ-like_HTH"/>
</dbReference>
<dbReference type="Gene3D" id="1.10.10.60">
    <property type="entry name" value="Homeodomain-like"/>
    <property type="match status" value="1"/>
</dbReference>